<gene>
    <name evidence="1" type="ORF">LECACI_7A002735</name>
</gene>
<name>A0AAI9E8V2_9PEZI</name>
<dbReference type="EMBL" id="CAVMBE010000012">
    <property type="protein sequence ID" value="CAK3918586.1"/>
    <property type="molecule type" value="Genomic_DNA"/>
</dbReference>
<dbReference type="AlphaFoldDB" id="A0AAI9E8V2"/>
<reference evidence="1" key="1">
    <citation type="submission" date="2023-11" db="EMBL/GenBank/DDBJ databases">
        <authorList>
            <person name="Alioto T."/>
            <person name="Alioto T."/>
            <person name="Gomez Garrido J."/>
        </authorList>
    </citation>
    <scope>NUCLEOTIDE SEQUENCE</scope>
</reference>
<evidence type="ECO:0000313" key="2">
    <source>
        <dbReference type="Proteomes" id="UP001296104"/>
    </source>
</evidence>
<accession>A0AAI9E8V2</accession>
<organism evidence="1 2">
    <name type="scientific">Lecanosticta acicola</name>
    <dbReference type="NCBI Taxonomy" id="111012"/>
    <lineage>
        <taxon>Eukaryota</taxon>
        <taxon>Fungi</taxon>
        <taxon>Dikarya</taxon>
        <taxon>Ascomycota</taxon>
        <taxon>Pezizomycotina</taxon>
        <taxon>Dothideomycetes</taxon>
        <taxon>Dothideomycetidae</taxon>
        <taxon>Mycosphaerellales</taxon>
        <taxon>Mycosphaerellaceae</taxon>
        <taxon>Lecanosticta</taxon>
    </lineage>
</organism>
<sequence>MHDWSWNQWHKGPYAEQYQQNVYNGFPFLPEFGNRRLAPTEEPFVRWSPGGAQGAGWYQGKRKLHGFKSKKYWARPVDGKRRGHWGRIKDGLTGEGADVFVVANGDRRTLHRELPSRAHWSHWDSTGMKWLMDEDWRARVEDMDWYPHRNLGSTRWAKRDANEVYDFKTRRYEHITPKNRSRFWSDAHWPNGKRSDHSLPTCWRSWDGDWHTTVHPTAGFWAGGRPLR</sequence>
<comment type="caution">
    <text evidence="1">The sequence shown here is derived from an EMBL/GenBank/DDBJ whole genome shotgun (WGS) entry which is preliminary data.</text>
</comment>
<evidence type="ECO:0000313" key="1">
    <source>
        <dbReference type="EMBL" id="CAK3918586.1"/>
    </source>
</evidence>
<dbReference type="Proteomes" id="UP001296104">
    <property type="component" value="Unassembled WGS sequence"/>
</dbReference>
<keyword evidence="2" id="KW-1185">Reference proteome</keyword>
<proteinExistence type="predicted"/>
<protein>
    <submittedName>
        <fullName evidence="1">Uncharacterized protein</fullName>
    </submittedName>
</protein>